<reference evidence="3" key="1">
    <citation type="submission" date="2016-09" db="EMBL/GenBank/DDBJ databases">
        <authorList>
            <person name="Koehorst J."/>
        </authorList>
    </citation>
    <scope>NUCLEOTIDE SEQUENCE [LARGE SCALE GENOMIC DNA]</scope>
</reference>
<sequence length="37" mass="4039">MTATFEAVETAVLVRGQGKNGKQLQGGDWNPLKHDIQ</sequence>
<dbReference type="EMBL" id="LT629973">
    <property type="protein sequence ID" value="SEH82781.1"/>
    <property type="molecule type" value="Genomic_DNA"/>
</dbReference>
<gene>
    <name evidence="2" type="ORF">PYTT_1044</name>
</gene>
<dbReference type="AlphaFoldDB" id="A0A1H6L3A0"/>
<protein>
    <submittedName>
        <fullName evidence="2">Uncharacterized protein</fullName>
    </submittedName>
</protein>
<dbReference type="STRING" id="1679444.PYTT_1044"/>
<accession>A0A1H6L3A0</accession>
<evidence type="ECO:0000256" key="1">
    <source>
        <dbReference type="SAM" id="MobiDB-lite"/>
    </source>
</evidence>
<dbReference type="KEGG" id="agl:PYTT_1044"/>
<feature type="region of interest" description="Disordered" evidence="1">
    <location>
        <begin position="17"/>
        <end position="37"/>
    </location>
</feature>
<dbReference type="Proteomes" id="UP000176204">
    <property type="component" value="Chromosome I"/>
</dbReference>
<keyword evidence="3" id="KW-1185">Reference proteome</keyword>
<evidence type="ECO:0000313" key="3">
    <source>
        <dbReference type="Proteomes" id="UP000176204"/>
    </source>
</evidence>
<name>A0A1H6L3A0_9BACT</name>
<evidence type="ECO:0000313" key="2">
    <source>
        <dbReference type="EMBL" id="SEH82781.1"/>
    </source>
</evidence>
<proteinExistence type="predicted"/>
<organism evidence="2 3">
    <name type="scientific">Akkermansia glycaniphila</name>
    <dbReference type="NCBI Taxonomy" id="1679444"/>
    <lineage>
        <taxon>Bacteria</taxon>
        <taxon>Pseudomonadati</taxon>
        <taxon>Verrucomicrobiota</taxon>
        <taxon>Verrucomicrobiia</taxon>
        <taxon>Verrucomicrobiales</taxon>
        <taxon>Akkermansiaceae</taxon>
        <taxon>Akkermansia</taxon>
    </lineage>
</organism>
<feature type="compositionally biased region" description="Low complexity" evidence="1">
    <location>
        <begin position="17"/>
        <end position="27"/>
    </location>
</feature>